<protein>
    <submittedName>
        <fullName evidence="2">TPR-like protein</fullName>
    </submittedName>
</protein>
<keyword evidence="3" id="KW-1185">Reference proteome</keyword>
<sequence>MLFEDEPTDDSHELFDFHGSEGSISPSDSGSDEDSSDDQDDDIEIPNDMVLIENEIEGDFNRLVQDIRQRNDPSLAKDWDIKIQDEEQAFKDDLREASGVGKRRKGKPHGSGVRYLSKCATKLWTWYTKVSWHAKYKENDTQVPITSQSFVAVIDARKRRIKDPSQESNPTTSNPSTSLFAEKNVKSSSQPKSVDPSAIERAGSRDGEGGITQLQQGEGDMGWDDQGKGS</sequence>
<dbReference type="STRING" id="5353.A0A1Q3EJC5"/>
<evidence type="ECO:0000313" key="2">
    <source>
        <dbReference type="EMBL" id="GAW07328.1"/>
    </source>
</evidence>
<feature type="region of interest" description="Disordered" evidence="1">
    <location>
        <begin position="1"/>
        <end position="47"/>
    </location>
</feature>
<dbReference type="Proteomes" id="UP000188533">
    <property type="component" value="Unassembled WGS sequence"/>
</dbReference>
<organism evidence="2 3">
    <name type="scientific">Lentinula edodes</name>
    <name type="common">Shiitake mushroom</name>
    <name type="synonym">Lentinus edodes</name>
    <dbReference type="NCBI Taxonomy" id="5353"/>
    <lineage>
        <taxon>Eukaryota</taxon>
        <taxon>Fungi</taxon>
        <taxon>Dikarya</taxon>
        <taxon>Basidiomycota</taxon>
        <taxon>Agaricomycotina</taxon>
        <taxon>Agaricomycetes</taxon>
        <taxon>Agaricomycetidae</taxon>
        <taxon>Agaricales</taxon>
        <taxon>Marasmiineae</taxon>
        <taxon>Omphalotaceae</taxon>
        <taxon>Lentinula</taxon>
    </lineage>
</organism>
<proteinExistence type="predicted"/>
<dbReference type="AlphaFoldDB" id="A0A1Q3EJC5"/>
<dbReference type="EMBL" id="BDGU01000423">
    <property type="protein sequence ID" value="GAW07328.1"/>
    <property type="molecule type" value="Genomic_DNA"/>
</dbReference>
<feature type="region of interest" description="Disordered" evidence="1">
    <location>
        <begin position="160"/>
        <end position="230"/>
    </location>
</feature>
<feature type="compositionally biased region" description="Basic and acidic residues" evidence="1">
    <location>
        <begin position="9"/>
        <end position="19"/>
    </location>
</feature>
<name>A0A1Q3EJC5_LENED</name>
<feature type="compositionally biased region" description="Low complexity" evidence="1">
    <location>
        <begin position="168"/>
        <end position="178"/>
    </location>
</feature>
<gene>
    <name evidence="2" type="ORF">LENED_009310</name>
</gene>
<feature type="compositionally biased region" description="Acidic residues" evidence="1">
    <location>
        <begin position="30"/>
        <end position="45"/>
    </location>
</feature>
<evidence type="ECO:0000313" key="3">
    <source>
        <dbReference type="Proteomes" id="UP000188533"/>
    </source>
</evidence>
<feature type="compositionally biased region" description="Low complexity" evidence="1">
    <location>
        <begin position="20"/>
        <end position="29"/>
    </location>
</feature>
<evidence type="ECO:0000256" key="1">
    <source>
        <dbReference type="SAM" id="MobiDB-lite"/>
    </source>
</evidence>
<accession>A0A1Q3EJC5</accession>
<comment type="caution">
    <text evidence="2">The sequence shown here is derived from an EMBL/GenBank/DDBJ whole genome shotgun (WGS) entry which is preliminary data.</text>
</comment>
<reference evidence="2 3" key="1">
    <citation type="submission" date="2016-08" db="EMBL/GenBank/DDBJ databases">
        <authorList>
            <consortium name="Lentinula edodes genome sequencing consortium"/>
            <person name="Sakamoto Y."/>
            <person name="Nakade K."/>
            <person name="Sato S."/>
            <person name="Yoshida Y."/>
            <person name="Miyazaki K."/>
            <person name="Natsume S."/>
            <person name="Konno N."/>
        </authorList>
    </citation>
    <scope>NUCLEOTIDE SEQUENCE [LARGE SCALE GENOMIC DNA]</scope>
    <source>
        <strain evidence="2 3">NBRC 111202</strain>
    </source>
</reference>
<reference evidence="2 3" key="2">
    <citation type="submission" date="2017-02" db="EMBL/GenBank/DDBJ databases">
        <title>A genome survey and senescence transcriptome analysis in Lentinula edodes.</title>
        <authorList>
            <person name="Sakamoto Y."/>
            <person name="Nakade K."/>
            <person name="Sato S."/>
            <person name="Yoshida Y."/>
            <person name="Miyazaki K."/>
            <person name="Natsume S."/>
            <person name="Konno N."/>
        </authorList>
    </citation>
    <scope>NUCLEOTIDE SEQUENCE [LARGE SCALE GENOMIC DNA]</scope>
    <source>
        <strain evidence="2 3">NBRC 111202</strain>
    </source>
</reference>